<dbReference type="InterPro" id="IPR010376">
    <property type="entry name" value="GBBH-like_N"/>
</dbReference>
<dbReference type="EMBL" id="CZRL01000082">
    <property type="protein sequence ID" value="CUS52511.1"/>
    <property type="molecule type" value="Genomic_DNA"/>
</dbReference>
<dbReference type="PANTHER" id="PTHR35303:SF5">
    <property type="entry name" value="OS02G0197800 PROTEIN"/>
    <property type="match status" value="1"/>
</dbReference>
<proteinExistence type="predicted"/>
<feature type="region of interest" description="Disordered" evidence="3">
    <location>
        <begin position="115"/>
        <end position="139"/>
    </location>
</feature>
<organism evidence="5">
    <name type="scientific">hydrothermal vent metagenome</name>
    <dbReference type="NCBI Taxonomy" id="652676"/>
    <lineage>
        <taxon>unclassified sequences</taxon>
        <taxon>metagenomes</taxon>
        <taxon>ecological metagenomes</taxon>
    </lineage>
</organism>
<evidence type="ECO:0000313" key="5">
    <source>
        <dbReference type="EMBL" id="CUS52511.1"/>
    </source>
</evidence>
<dbReference type="Pfam" id="PF06155">
    <property type="entry name" value="GBBH-like_N"/>
    <property type="match status" value="1"/>
</dbReference>
<dbReference type="Gene3D" id="3.30.2020.30">
    <property type="match status" value="1"/>
</dbReference>
<name>A0A161K1D0_9ZZZZ</name>
<evidence type="ECO:0000256" key="3">
    <source>
        <dbReference type="SAM" id="MobiDB-lite"/>
    </source>
</evidence>
<keyword evidence="2" id="KW-0408">Iron</keyword>
<evidence type="ECO:0000259" key="4">
    <source>
        <dbReference type="Pfam" id="PF06155"/>
    </source>
</evidence>
<feature type="domain" description="Gamma-butyrobetaine hydroxylase-like N-terminal" evidence="4">
    <location>
        <begin position="11"/>
        <end position="94"/>
    </location>
</feature>
<dbReference type="GO" id="GO:0046872">
    <property type="term" value="F:metal ion binding"/>
    <property type="evidence" value="ECO:0007669"/>
    <property type="project" value="UniProtKB-KW"/>
</dbReference>
<dbReference type="InterPro" id="IPR038492">
    <property type="entry name" value="GBBH-like_N_sf"/>
</dbReference>
<evidence type="ECO:0000256" key="2">
    <source>
        <dbReference type="ARBA" id="ARBA00023004"/>
    </source>
</evidence>
<keyword evidence="1" id="KW-0479">Metal-binding</keyword>
<protein>
    <submittedName>
        <fullName evidence="5">COG3536: Uncharacterized protein conserved in bacteria</fullName>
    </submittedName>
</protein>
<accession>A0A161K1D0</accession>
<sequence length="139" mass="15689">MGKHPRPTNILLHKQSRVLAVDFDDGSHFDLPCEYLRVFSPSAEVRGHGPGQEVLQHGKENVGIDQIEPQGSYAVRLYFDDGHNTGIYSWETLYELGQNYDEFWQAYLNRLSQAGRHRRPTNSGITVTVTPPTPKIPGT</sequence>
<dbReference type="AlphaFoldDB" id="A0A161K1D0"/>
<gene>
    <name evidence="5" type="ORF">MGWOODY_XGa2611</name>
</gene>
<reference evidence="5" key="1">
    <citation type="submission" date="2015-10" db="EMBL/GenBank/DDBJ databases">
        <authorList>
            <person name="Gilbert D.G."/>
        </authorList>
    </citation>
    <scope>NUCLEOTIDE SEQUENCE</scope>
</reference>
<dbReference type="PANTHER" id="PTHR35303">
    <property type="entry name" value="OS02G0197800 PROTEIN"/>
    <property type="match status" value="1"/>
</dbReference>
<evidence type="ECO:0000256" key="1">
    <source>
        <dbReference type="ARBA" id="ARBA00022723"/>
    </source>
</evidence>